<evidence type="ECO:0000313" key="5">
    <source>
        <dbReference type="EMBL" id="VEJ21784.1"/>
    </source>
</evidence>
<dbReference type="Pfam" id="PF00691">
    <property type="entry name" value="OmpA"/>
    <property type="match status" value="1"/>
</dbReference>
<dbReference type="PANTHER" id="PTHR30329:SF21">
    <property type="entry name" value="LIPOPROTEIN YIAD-RELATED"/>
    <property type="match status" value="1"/>
</dbReference>
<sequence>MSDNENKEQRLGLWVAGTAAALATVGVLFFAAWDPEAKPVDGETEVVKVESDQAASVEMVEPSAEQTAAAFAEVEASSPAEVVLAAESEMQNKVDSDAKVIVENGIVKFYFATGKADLAQGADDALKDVLAGVREGKKAIVSGFHDSTGNKAKNEELSKQRAFSVRDALLALGVPESQIELRKPENAKGSGNKAEARRVEVVLE</sequence>
<feature type="compositionally biased region" description="Basic and acidic residues" evidence="2">
    <location>
        <begin position="194"/>
        <end position="204"/>
    </location>
</feature>
<dbReference type="Gene3D" id="3.30.1330.60">
    <property type="entry name" value="OmpA-like domain"/>
    <property type="match status" value="1"/>
</dbReference>
<evidence type="ECO:0000256" key="1">
    <source>
        <dbReference type="PROSITE-ProRule" id="PRU00473"/>
    </source>
</evidence>
<reference evidence="5 6" key="1">
    <citation type="submission" date="2018-12" db="EMBL/GenBank/DDBJ databases">
        <authorList>
            <consortium name="Pathogen Informatics"/>
        </authorList>
    </citation>
    <scope>NUCLEOTIDE SEQUENCE [LARGE SCALE GENOMIC DNA]</scope>
    <source>
        <strain evidence="5 6">NCTC12227</strain>
    </source>
</reference>
<accession>A0A448UD27</accession>
<protein>
    <submittedName>
        <fullName evidence="5">Putative outer membrane lipoprotein</fullName>
    </submittedName>
</protein>
<dbReference type="KEGG" id="nani:NCTC12227_01544"/>
<dbReference type="GO" id="GO:0016020">
    <property type="term" value="C:membrane"/>
    <property type="evidence" value="ECO:0007669"/>
    <property type="project" value="UniProtKB-UniRule"/>
</dbReference>
<evidence type="ECO:0000256" key="3">
    <source>
        <dbReference type="SAM" id="Phobius"/>
    </source>
</evidence>
<keyword evidence="5" id="KW-0449">Lipoprotein</keyword>
<proteinExistence type="predicted"/>
<evidence type="ECO:0000313" key="6">
    <source>
        <dbReference type="Proteomes" id="UP000268229"/>
    </source>
</evidence>
<feature type="transmembrane region" description="Helical" evidence="3">
    <location>
        <begin position="12"/>
        <end position="33"/>
    </location>
</feature>
<evidence type="ECO:0000259" key="4">
    <source>
        <dbReference type="PROSITE" id="PS51123"/>
    </source>
</evidence>
<dbReference type="OrthoDB" id="8526920at2"/>
<dbReference type="CDD" id="cd07185">
    <property type="entry name" value="OmpA_C-like"/>
    <property type="match status" value="1"/>
</dbReference>
<dbReference type="PANTHER" id="PTHR30329">
    <property type="entry name" value="STATOR ELEMENT OF FLAGELLAR MOTOR COMPLEX"/>
    <property type="match status" value="1"/>
</dbReference>
<gene>
    <name evidence="5" type="ORF">NCTC12227_01544</name>
</gene>
<dbReference type="RefSeq" id="WP_107928748.1">
    <property type="nucleotide sequence ID" value="NZ_JBGNXI010000007.1"/>
</dbReference>
<evidence type="ECO:0000256" key="2">
    <source>
        <dbReference type="SAM" id="MobiDB-lite"/>
    </source>
</evidence>
<dbReference type="InterPro" id="IPR036737">
    <property type="entry name" value="OmpA-like_sf"/>
</dbReference>
<name>A0A448UD27_9NEIS</name>
<dbReference type="InterPro" id="IPR006665">
    <property type="entry name" value="OmpA-like"/>
</dbReference>
<keyword evidence="6" id="KW-1185">Reference proteome</keyword>
<feature type="domain" description="OmpA-like" evidence="4">
    <location>
        <begin position="98"/>
        <end position="204"/>
    </location>
</feature>
<organism evidence="5 6">
    <name type="scientific">Neisseria animaloris</name>
    <dbReference type="NCBI Taxonomy" id="326522"/>
    <lineage>
        <taxon>Bacteria</taxon>
        <taxon>Pseudomonadati</taxon>
        <taxon>Pseudomonadota</taxon>
        <taxon>Betaproteobacteria</taxon>
        <taxon>Neisseriales</taxon>
        <taxon>Neisseriaceae</taxon>
        <taxon>Neisseria</taxon>
    </lineage>
</organism>
<feature type="region of interest" description="Disordered" evidence="2">
    <location>
        <begin position="182"/>
        <end position="204"/>
    </location>
</feature>
<dbReference type="SUPFAM" id="SSF103088">
    <property type="entry name" value="OmpA-like"/>
    <property type="match status" value="1"/>
</dbReference>
<dbReference type="PROSITE" id="PS51123">
    <property type="entry name" value="OMPA_2"/>
    <property type="match status" value="1"/>
</dbReference>
<dbReference type="Proteomes" id="UP000268229">
    <property type="component" value="Chromosome"/>
</dbReference>
<dbReference type="AlphaFoldDB" id="A0A448UD27"/>
<dbReference type="STRING" id="326522.BWD08_09480"/>
<dbReference type="InterPro" id="IPR050330">
    <property type="entry name" value="Bact_OuterMem_StrucFunc"/>
</dbReference>
<dbReference type="EMBL" id="LR134516">
    <property type="protein sequence ID" value="VEJ21784.1"/>
    <property type="molecule type" value="Genomic_DNA"/>
</dbReference>
<keyword evidence="3" id="KW-1133">Transmembrane helix</keyword>
<keyword evidence="3" id="KW-0812">Transmembrane</keyword>
<keyword evidence="1 3" id="KW-0472">Membrane</keyword>